<proteinExistence type="predicted"/>
<organism evidence="1">
    <name type="scientific">Glycine max</name>
    <name type="common">Soybean</name>
    <name type="synonym">Glycine hispida</name>
    <dbReference type="NCBI Taxonomy" id="3847"/>
    <lineage>
        <taxon>Eukaryota</taxon>
        <taxon>Viridiplantae</taxon>
        <taxon>Streptophyta</taxon>
        <taxon>Embryophyta</taxon>
        <taxon>Tracheophyta</taxon>
        <taxon>Spermatophyta</taxon>
        <taxon>Magnoliopsida</taxon>
        <taxon>eudicotyledons</taxon>
        <taxon>Gunneridae</taxon>
        <taxon>Pentapetalae</taxon>
        <taxon>rosids</taxon>
        <taxon>fabids</taxon>
        <taxon>Fabales</taxon>
        <taxon>Fabaceae</taxon>
        <taxon>Papilionoideae</taxon>
        <taxon>50 kb inversion clade</taxon>
        <taxon>NPAAA clade</taxon>
        <taxon>indigoferoid/millettioid clade</taxon>
        <taxon>Phaseoleae</taxon>
        <taxon>Glycine</taxon>
        <taxon>Glycine subgen. Soja</taxon>
    </lineage>
</organism>
<dbReference type="AlphaFoldDB" id="K7N0E3"/>
<keyword evidence="3" id="KW-1185">Reference proteome</keyword>
<evidence type="ECO:0000313" key="3">
    <source>
        <dbReference type="Proteomes" id="UP000008827"/>
    </source>
</evidence>
<dbReference type="PaxDb" id="3847-GLYMA19G44923.1"/>
<dbReference type="Proteomes" id="UP000008827">
    <property type="component" value="Chromosome 19"/>
</dbReference>
<reference evidence="1 2" key="1">
    <citation type="journal article" date="2010" name="Nature">
        <title>Genome sequence of the palaeopolyploid soybean.</title>
        <authorList>
            <person name="Schmutz J."/>
            <person name="Cannon S.B."/>
            <person name="Schlueter J."/>
            <person name="Ma J."/>
            <person name="Mitros T."/>
            <person name="Nelson W."/>
            <person name="Hyten D.L."/>
            <person name="Song Q."/>
            <person name="Thelen J.J."/>
            <person name="Cheng J."/>
            <person name="Xu D."/>
            <person name="Hellsten U."/>
            <person name="May G.D."/>
            <person name="Yu Y."/>
            <person name="Sakurai T."/>
            <person name="Umezawa T."/>
            <person name="Bhattacharyya M.K."/>
            <person name="Sandhu D."/>
            <person name="Valliyodan B."/>
            <person name="Lindquist E."/>
            <person name="Peto M."/>
            <person name="Grant D."/>
            <person name="Shu S."/>
            <person name="Goodstein D."/>
            <person name="Barry K."/>
            <person name="Futrell-Griggs M."/>
            <person name="Abernathy B."/>
            <person name="Du J."/>
            <person name="Tian Z."/>
            <person name="Zhu L."/>
            <person name="Gill N."/>
            <person name="Joshi T."/>
            <person name="Libault M."/>
            <person name="Sethuraman A."/>
            <person name="Zhang X.-C."/>
            <person name="Shinozaki K."/>
            <person name="Nguyen H.T."/>
            <person name="Wing R.A."/>
            <person name="Cregan P."/>
            <person name="Specht J."/>
            <person name="Grimwood J."/>
            <person name="Rokhsar D."/>
            <person name="Stacey G."/>
            <person name="Shoemaker R.C."/>
            <person name="Jackson S.A."/>
        </authorList>
    </citation>
    <scope>NUCLEOTIDE SEQUENCE [LARGE SCALE GENOMIC DNA]</scope>
    <source>
        <strain evidence="2">cv. Williams 82</strain>
        <tissue evidence="1">Callus</tissue>
    </source>
</reference>
<protein>
    <submittedName>
        <fullName evidence="1 2">Uncharacterized protein</fullName>
    </submittedName>
</protein>
<dbReference type="EnsemblPlants" id="KRG97239">
    <property type="protein sequence ID" value="KRG97239"/>
    <property type="gene ID" value="GLYMA_19G259900"/>
</dbReference>
<dbReference type="InParanoid" id="K7N0E3"/>
<gene>
    <name evidence="1" type="ORF">GLYMA_19G259900</name>
</gene>
<sequence>MIEMKLSQANIVFLIKCYCYWKGNLGSPTEWKFLIYIRLWKRLFLFLGVPSLLPSLKRLGQPLPKSRTNITQSV</sequence>
<reference evidence="1" key="3">
    <citation type="submission" date="2018-07" db="EMBL/GenBank/DDBJ databases">
        <title>WGS assembly of Glycine max.</title>
        <authorList>
            <person name="Schmutz J."/>
            <person name="Cannon S."/>
            <person name="Schlueter J."/>
            <person name="Ma J."/>
            <person name="Mitros T."/>
            <person name="Nelson W."/>
            <person name="Hyten D."/>
            <person name="Song Q."/>
            <person name="Thelen J."/>
            <person name="Cheng J."/>
            <person name="Xu D."/>
            <person name="Hellsten U."/>
            <person name="May G."/>
            <person name="Yu Y."/>
            <person name="Sakurai T."/>
            <person name="Umezawa T."/>
            <person name="Bhattacharyya M."/>
            <person name="Sandhu D."/>
            <person name="Valliyodan B."/>
            <person name="Lindquist E."/>
            <person name="Peto M."/>
            <person name="Grant D."/>
            <person name="Shu S."/>
            <person name="Goodstein D."/>
            <person name="Barry K."/>
            <person name="Futrell-Griggs M."/>
            <person name="Abernathy B."/>
            <person name="Du J."/>
            <person name="Tian Z."/>
            <person name="Zhu L."/>
            <person name="Gill N."/>
            <person name="Joshi T."/>
            <person name="Libault M."/>
            <person name="Sethuraman A."/>
            <person name="Zhang X."/>
            <person name="Shinozaki K."/>
            <person name="Nguyen H."/>
            <person name="Wing R."/>
            <person name="Cregan P."/>
            <person name="Specht J."/>
            <person name="Grimwood J."/>
            <person name="Rokhsar D."/>
            <person name="Stacey G."/>
            <person name="Shoemaker R."/>
            <person name="Jackson S."/>
        </authorList>
    </citation>
    <scope>NUCLEOTIDE SEQUENCE</scope>
    <source>
        <tissue evidence="1">Callus</tissue>
    </source>
</reference>
<reference evidence="2" key="2">
    <citation type="submission" date="2018-02" db="UniProtKB">
        <authorList>
            <consortium name="EnsemblPlants"/>
        </authorList>
    </citation>
    <scope>IDENTIFICATION</scope>
    <source>
        <strain evidence="2">Williams 82</strain>
    </source>
</reference>
<evidence type="ECO:0000313" key="1">
    <source>
        <dbReference type="EMBL" id="KRG97239.1"/>
    </source>
</evidence>
<accession>K7N0E3</accession>
<evidence type="ECO:0000313" key="2">
    <source>
        <dbReference type="EnsemblPlants" id="KRG97239"/>
    </source>
</evidence>
<dbReference type="Gramene" id="KRG97239">
    <property type="protein sequence ID" value="KRG97239"/>
    <property type="gene ID" value="GLYMA_19G259900"/>
</dbReference>
<dbReference type="HOGENOM" id="CLU_2692697_0_0_1"/>
<dbReference type="EMBL" id="CM000852">
    <property type="protein sequence ID" value="KRG97239.1"/>
    <property type="molecule type" value="Genomic_DNA"/>
</dbReference>
<name>K7N0E3_SOYBN</name>